<dbReference type="AlphaFoldDB" id="A0A1I2JW16"/>
<proteinExistence type="predicted"/>
<keyword evidence="2" id="KW-1185">Reference proteome</keyword>
<name>A0A1I2JW16_9BACT</name>
<reference evidence="1 2" key="1">
    <citation type="submission" date="2016-10" db="EMBL/GenBank/DDBJ databases">
        <authorList>
            <person name="de Groot N.N."/>
        </authorList>
    </citation>
    <scope>NUCLEOTIDE SEQUENCE [LARGE SCALE GENOMIC DNA]</scope>
    <source>
        <strain evidence="1 2">CGMCC 1.9156</strain>
    </source>
</reference>
<dbReference type="Gene3D" id="3.30.70.100">
    <property type="match status" value="1"/>
</dbReference>
<organism evidence="1 2">
    <name type="scientific">Sunxiuqinia elliptica</name>
    <dbReference type="NCBI Taxonomy" id="655355"/>
    <lineage>
        <taxon>Bacteria</taxon>
        <taxon>Pseudomonadati</taxon>
        <taxon>Bacteroidota</taxon>
        <taxon>Bacteroidia</taxon>
        <taxon>Marinilabiliales</taxon>
        <taxon>Prolixibacteraceae</taxon>
        <taxon>Sunxiuqinia</taxon>
    </lineage>
</organism>
<gene>
    <name evidence="1" type="ORF">SAMN05216283_11035</name>
</gene>
<dbReference type="SUPFAM" id="SSF54909">
    <property type="entry name" value="Dimeric alpha+beta barrel"/>
    <property type="match status" value="1"/>
</dbReference>
<accession>A0A1I2JW16</accession>
<dbReference type="PANTHER" id="PTHR43239:SF1">
    <property type="entry name" value="UPF0734 PROTEIN DDB_G0273871_DDB_G0273177"/>
    <property type="match status" value="1"/>
</dbReference>
<dbReference type="Pfam" id="PF05336">
    <property type="entry name" value="rhaM"/>
    <property type="match status" value="1"/>
</dbReference>
<dbReference type="InterPro" id="IPR011008">
    <property type="entry name" value="Dimeric_a/b-barrel"/>
</dbReference>
<dbReference type="Proteomes" id="UP000198964">
    <property type="component" value="Unassembled WGS sequence"/>
</dbReference>
<dbReference type="InterPro" id="IPR052996">
    <property type="entry name" value="Carb_Metab_Mutarotase"/>
</dbReference>
<evidence type="ECO:0000313" key="1">
    <source>
        <dbReference type="EMBL" id="SFF59035.1"/>
    </source>
</evidence>
<protein>
    <submittedName>
        <fullName evidence="1">L-rhamnose mutarotase</fullName>
    </submittedName>
</protein>
<evidence type="ECO:0000313" key="2">
    <source>
        <dbReference type="Proteomes" id="UP000198964"/>
    </source>
</evidence>
<sequence length="151" mass="17770">MSFGINEFFIENLKLIKQVAMKFKRYCKTIQLENDPALIEAYKKVHQPEASWPEISQGMKEIGILDMEIYIHENRLFMIMDTVADFDHDAAMKALAEKPRQAEWEAYVSQFQRTSSEATAGEKWVLMERIYEMDQRQTFDAIDGRQKQAHE</sequence>
<dbReference type="InterPro" id="IPR008000">
    <property type="entry name" value="Rham/fucose_mutarotase"/>
</dbReference>
<dbReference type="PANTHER" id="PTHR43239">
    <property type="entry name" value="UPF0734 PROTEIN DDB_G0273871/DDB_G0273177"/>
    <property type="match status" value="1"/>
</dbReference>
<dbReference type="STRING" id="655355.SAMN05216283_11035"/>
<dbReference type="EMBL" id="FONW01000010">
    <property type="protein sequence ID" value="SFF59035.1"/>
    <property type="molecule type" value="Genomic_DNA"/>
</dbReference>
<dbReference type="GO" id="GO:0016857">
    <property type="term" value="F:racemase and epimerase activity, acting on carbohydrates and derivatives"/>
    <property type="evidence" value="ECO:0007669"/>
    <property type="project" value="InterPro"/>
</dbReference>